<dbReference type="Proteomes" id="UP000631114">
    <property type="component" value="Unassembled WGS sequence"/>
</dbReference>
<dbReference type="InterPro" id="IPR057135">
    <property type="entry name" value="At4g27190-like_LRR"/>
</dbReference>
<dbReference type="Pfam" id="PF23247">
    <property type="entry name" value="LRR_RPS2"/>
    <property type="match status" value="1"/>
</dbReference>
<proteinExistence type="predicted"/>
<feature type="domain" description="Disease resistance protein At4g27190-like leucine-rich repeats" evidence="1">
    <location>
        <begin position="217"/>
        <end position="310"/>
    </location>
</feature>
<evidence type="ECO:0000313" key="3">
    <source>
        <dbReference type="Proteomes" id="UP000631114"/>
    </source>
</evidence>
<organism evidence="2 3">
    <name type="scientific">Coptis chinensis</name>
    <dbReference type="NCBI Taxonomy" id="261450"/>
    <lineage>
        <taxon>Eukaryota</taxon>
        <taxon>Viridiplantae</taxon>
        <taxon>Streptophyta</taxon>
        <taxon>Embryophyta</taxon>
        <taxon>Tracheophyta</taxon>
        <taxon>Spermatophyta</taxon>
        <taxon>Magnoliopsida</taxon>
        <taxon>Ranunculales</taxon>
        <taxon>Ranunculaceae</taxon>
        <taxon>Coptidoideae</taxon>
        <taxon>Coptis</taxon>
    </lineage>
</organism>
<dbReference type="EMBL" id="JADFTS010000002">
    <property type="protein sequence ID" value="KAF9618142.1"/>
    <property type="molecule type" value="Genomic_DNA"/>
</dbReference>
<evidence type="ECO:0000313" key="2">
    <source>
        <dbReference type="EMBL" id="KAF9618142.1"/>
    </source>
</evidence>
<dbReference type="AlphaFoldDB" id="A0A835M6E6"/>
<feature type="non-terminal residue" evidence="2">
    <location>
        <position position="316"/>
    </location>
</feature>
<dbReference type="PANTHER" id="PTHR33463">
    <property type="entry name" value="NB-ARC DOMAIN-CONTAINING PROTEIN-RELATED"/>
    <property type="match status" value="1"/>
</dbReference>
<name>A0A835M6E6_9MAGN</name>
<dbReference type="SUPFAM" id="SSF52058">
    <property type="entry name" value="L domain-like"/>
    <property type="match status" value="1"/>
</dbReference>
<gene>
    <name evidence="2" type="ORF">IFM89_000258</name>
</gene>
<evidence type="ECO:0000259" key="1">
    <source>
        <dbReference type="Pfam" id="PF23247"/>
    </source>
</evidence>
<sequence>LVSLKKLNLKGCSSLKSISPSLEHLPSSLEELHLSGCKSLQDVKQISSSFQDRLPNLRALNLSGTPVNFISLRNHSRLETLVLDSNEDLDVLHLSGTPIQKFPLKGYSEFKGLSRLDVLGVKHLCKVNWERINRLPQEVNWDQCGDGSMSHMHTPLAEWRRNGNGHGVFIYVGNANIFTTLSQSHSWIKGRFFVYAQFLSLHDEKIIVQLSDLGIGNMGELRECWIEGCQAMKVAFDTGAHDLAQCQPVLRRLEKLKISELMKLTNICIGSGILKEGSFGSLKHLQLEYCPQVVTIFSSAVRLESLEVLELNFVPD</sequence>
<dbReference type="Gene3D" id="3.80.10.10">
    <property type="entry name" value="Ribonuclease Inhibitor"/>
    <property type="match status" value="1"/>
</dbReference>
<dbReference type="InterPro" id="IPR032675">
    <property type="entry name" value="LRR_dom_sf"/>
</dbReference>
<dbReference type="PANTHER" id="PTHR33463:SF209">
    <property type="entry name" value="DISEASE RESISTANCE PROTEIN RPS2-LIKE"/>
    <property type="match status" value="1"/>
</dbReference>
<keyword evidence="3" id="KW-1185">Reference proteome</keyword>
<dbReference type="OrthoDB" id="122245at2759"/>
<comment type="caution">
    <text evidence="2">The sequence shown here is derived from an EMBL/GenBank/DDBJ whole genome shotgun (WGS) entry which is preliminary data.</text>
</comment>
<dbReference type="InterPro" id="IPR050905">
    <property type="entry name" value="Plant_NBS-LRR"/>
</dbReference>
<reference evidence="2 3" key="1">
    <citation type="submission" date="2020-10" db="EMBL/GenBank/DDBJ databases">
        <title>The Coptis chinensis genome and diversification of protoberbering-type alkaloids.</title>
        <authorList>
            <person name="Wang B."/>
            <person name="Shu S."/>
            <person name="Song C."/>
            <person name="Liu Y."/>
        </authorList>
    </citation>
    <scope>NUCLEOTIDE SEQUENCE [LARGE SCALE GENOMIC DNA]</scope>
    <source>
        <strain evidence="2">HL-2020</strain>
        <tissue evidence="2">Leaf</tissue>
    </source>
</reference>
<protein>
    <recommendedName>
        <fullName evidence="1">Disease resistance protein At4g27190-like leucine-rich repeats domain-containing protein</fullName>
    </recommendedName>
</protein>
<accession>A0A835M6E6</accession>